<name>A0A9Q1A1U9_SALPP</name>
<protein>
    <submittedName>
        <fullName evidence="2">Uncharacterized protein</fullName>
    </submittedName>
</protein>
<evidence type="ECO:0000313" key="2">
    <source>
        <dbReference type="EMBL" id="KAJ6755190.1"/>
    </source>
</evidence>
<dbReference type="EMBL" id="JAPFFK010000007">
    <property type="protein sequence ID" value="KAJ6755190.1"/>
    <property type="molecule type" value="Genomic_DNA"/>
</dbReference>
<evidence type="ECO:0000313" key="3">
    <source>
        <dbReference type="Proteomes" id="UP001151532"/>
    </source>
</evidence>
<gene>
    <name evidence="2" type="ORF">OIU79_027748</name>
</gene>
<reference evidence="2" key="2">
    <citation type="journal article" date="2023" name="Int. J. Mol. Sci.">
        <title>De Novo Assembly and Annotation of 11 Diverse Shrub Willow (Salix) Genomes Reveals Novel Gene Organization in Sex-Linked Regions.</title>
        <authorList>
            <person name="Hyden B."/>
            <person name="Feng K."/>
            <person name="Yates T.B."/>
            <person name="Jawdy S."/>
            <person name="Cereghino C."/>
            <person name="Smart L.B."/>
            <person name="Muchero W."/>
        </authorList>
    </citation>
    <scope>NUCLEOTIDE SEQUENCE</scope>
    <source>
        <tissue evidence="2">Shoot tip</tissue>
    </source>
</reference>
<keyword evidence="3" id="KW-1185">Reference proteome</keyword>
<dbReference type="Proteomes" id="UP001151532">
    <property type="component" value="Chromosome 16"/>
</dbReference>
<feature type="region of interest" description="Disordered" evidence="1">
    <location>
        <begin position="29"/>
        <end position="48"/>
    </location>
</feature>
<comment type="caution">
    <text evidence="2">The sequence shown here is derived from an EMBL/GenBank/DDBJ whole genome shotgun (WGS) entry which is preliminary data.</text>
</comment>
<dbReference type="PANTHER" id="PTHR45181">
    <property type="entry name" value="HEAT SHOCK PROTEIN DNAJ WITH TETRATRICOPEPTIDE REPEAT-CONTAINING PROTEIN"/>
    <property type="match status" value="1"/>
</dbReference>
<reference evidence="2" key="1">
    <citation type="submission" date="2022-11" db="EMBL/GenBank/DDBJ databases">
        <authorList>
            <person name="Hyden B.L."/>
            <person name="Feng K."/>
            <person name="Yates T."/>
            <person name="Jawdy S."/>
            <person name="Smart L.B."/>
            <person name="Muchero W."/>
        </authorList>
    </citation>
    <scope>NUCLEOTIDE SEQUENCE</scope>
    <source>
        <tissue evidence="2">Shoot tip</tissue>
    </source>
</reference>
<organism evidence="2 3">
    <name type="scientific">Salix purpurea</name>
    <name type="common">Purple osier willow</name>
    <dbReference type="NCBI Taxonomy" id="77065"/>
    <lineage>
        <taxon>Eukaryota</taxon>
        <taxon>Viridiplantae</taxon>
        <taxon>Streptophyta</taxon>
        <taxon>Embryophyta</taxon>
        <taxon>Tracheophyta</taxon>
        <taxon>Spermatophyta</taxon>
        <taxon>Magnoliopsida</taxon>
        <taxon>eudicotyledons</taxon>
        <taxon>Gunneridae</taxon>
        <taxon>Pentapetalae</taxon>
        <taxon>rosids</taxon>
        <taxon>fabids</taxon>
        <taxon>Malpighiales</taxon>
        <taxon>Salicaceae</taxon>
        <taxon>Saliceae</taxon>
        <taxon>Salix</taxon>
    </lineage>
</organism>
<dbReference type="OrthoDB" id="10250354at2759"/>
<dbReference type="PANTHER" id="PTHR45181:SF4">
    <property type="entry name" value="HEAT SHOCK PROTEIN DNAJ WITH TETRATRICOPEPTIDE REPEAT-CONTAINING PROTEIN"/>
    <property type="match status" value="1"/>
</dbReference>
<dbReference type="AlphaFoldDB" id="A0A9Q1A1U9"/>
<proteinExistence type="predicted"/>
<accession>A0A9Q1A1U9</accession>
<sequence>MLWFVFLECNVLQRAQYDLEEVMRNDLKKQSGSSTYRTHADAPNYPFERSSRRQWKEGWRPYGSCCCSCKFLDWRSSCLSL</sequence>
<evidence type="ECO:0000256" key="1">
    <source>
        <dbReference type="SAM" id="MobiDB-lite"/>
    </source>
</evidence>